<dbReference type="InParanoid" id="A0A165E3T9"/>
<feature type="compositionally biased region" description="Basic and acidic residues" evidence="1">
    <location>
        <begin position="58"/>
        <end position="74"/>
    </location>
</feature>
<feature type="region of interest" description="Disordered" evidence="1">
    <location>
        <begin position="42"/>
        <end position="78"/>
    </location>
</feature>
<dbReference type="EMBL" id="KV426169">
    <property type="protein sequence ID" value="KZV86012.1"/>
    <property type="molecule type" value="Genomic_DNA"/>
</dbReference>
<name>A0A165E3T9_EXIGL</name>
<organism evidence="2 3">
    <name type="scientific">Exidia glandulosa HHB12029</name>
    <dbReference type="NCBI Taxonomy" id="1314781"/>
    <lineage>
        <taxon>Eukaryota</taxon>
        <taxon>Fungi</taxon>
        <taxon>Dikarya</taxon>
        <taxon>Basidiomycota</taxon>
        <taxon>Agaricomycotina</taxon>
        <taxon>Agaricomycetes</taxon>
        <taxon>Auriculariales</taxon>
        <taxon>Exidiaceae</taxon>
        <taxon>Exidia</taxon>
    </lineage>
</organism>
<dbReference type="AlphaFoldDB" id="A0A165E3T9"/>
<keyword evidence="3" id="KW-1185">Reference proteome</keyword>
<feature type="compositionally biased region" description="Basic residues" evidence="1">
    <location>
        <begin position="42"/>
        <end position="54"/>
    </location>
</feature>
<protein>
    <submittedName>
        <fullName evidence="2">Uncharacterized protein</fullName>
    </submittedName>
</protein>
<feature type="compositionally biased region" description="Low complexity" evidence="1">
    <location>
        <begin position="141"/>
        <end position="153"/>
    </location>
</feature>
<gene>
    <name evidence="2" type="ORF">EXIGLDRAFT_232776</name>
</gene>
<evidence type="ECO:0000313" key="3">
    <source>
        <dbReference type="Proteomes" id="UP000077266"/>
    </source>
</evidence>
<proteinExistence type="predicted"/>
<evidence type="ECO:0000313" key="2">
    <source>
        <dbReference type="EMBL" id="KZV86012.1"/>
    </source>
</evidence>
<evidence type="ECO:0000256" key="1">
    <source>
        <dbReference type="SAM" id="MobiDB-lite"/>
    </source>
</evidence>
<sequence>MLSIARLPVELVVYILSGTFRSLGGPHVPWVFIAASDARHARHRRASTTPRRHPSFTNDRRTPTTGAHRFESSPRRPTALSDMCGSGYFDSHFTFEHMLGSRRWTPRLCSILRVPDAPHAPLASHPRPSHLPRPAPRTCARSSHTSRPPSHPSLSCHSIFGCMPIRLCMPRMPTADSANLGPAAPSHPGVRGLCMGTRDVPWTLSINKDASPCCMESVSQGAIAHRLARALRAMTRSLARHSYCVLANVARTSWSSLASDSRCRSLHLACTRARDTMLRALAHALVHILAALAAAAARIPRMGWFLSACVHFPHGLFSRFSSCCFASMPSVLVVLTLASRLLAFASGSHM</sequence>
<dbReference type="Proteomes" id="UP000077266">
    <property type="component" value="Unassembled WGS sequence"/>
</dbReference>
<feature type="region of interest" description="Disordered" evidence="1">
    <location>
        <begin position="120"/>
        <end position="153"/>
    </location>
</feature>
<accession>A0A165E3T9</accession>
<reference evidence="2 3" key="1">
    <citation type="journal article" date="2016" name="Mol. Biol. Evol.">
        <title>Comparative Genomics of Early-Diverging Mushroom-Forming Fungi Provides Insights into the Origins of Lignocellulose Decay Capabilities.</title>
        <authorList>
            <person name="Nagy L.G."/>
            <person name="Riley R."/>
            <person name="Tritt A."/>
            <person name="Adam C."/>
            <person name="Daum C."/>
            <person name="Floudas D."/>
            <person name="Sun H."/>
            <person name="Yadav J.S."/>
            <person name="Pangilinan J."/>
            <person name="Larsson K.H."/>
            <person name="Matsuura K."/>
            <person name="Barry K."/>
            <person name="Labutti K."/>
            <person name="Kuo R."/>
            <person name="Ohm R.A."/>
            <person name="Bhattacharya S.S."/>
            <person name="Shirouzu T."/>
            <person name="Yoshinaga Y."/>
            <person name="Martin F.M."/>
            <person name="Grigoriev I.V."/>
            <person name="Hibbett D.S."/>
        </authorList>
    </citation>
    <scope>NUCLEOTIDE SEQUENCE [LARGE SCALE GENOMIC DNA]</scope>
    <source>
        <strain evidence="2 3">HHB12029</strain>
    </source>
</reference>